<dbReference type="Proteomes" id="UP001500957">
    <property type="component" value="Unassembled WGS sequence"/>
</dbReference>
<dbReference type="EMBL" id="BAAAHE010000032">
    <property type="protein sequence ID" value="GAA0628510.1"/>
    <property type="molecule type" value="Genomic_DNA"/>
</dbReference>
<accession>A0ABN1H453</accession>
<sequence length="315" mass="33746">MKGTGMRRWPVGAVLAMLAVIVVGGCGDEDSPSDRASAAVPGLHSFDLYVAASADGDVLSADLYGITFDPLTVHRITTDKRISNLAADRSTVVVVAADEQLDKLALVTEGGELVPLPGVGRPHGFSPEVRPNGRIRFEDDGPDNDRRVLGRVLEYDPQTERTRVLFSSRREINLAGTLSGGFLELVHRDNADDQVAIVGDGARRVFRIAPRIGDALVGTGYVAARVYRVDDPTAEPTDTSLLDTMTGKAVVVRGWSPLAWSPDGTRLLVKRRPASGEMETELGLLDVRRPKDVTQVGVVPALVLYSGAWVSGEAL</sequence>
<keyword evidence="2" id="KW-1185">Reference proteome</keyword>
<protein>
    <submittedName>
        <fullName evidence="1">Uncharacterized protein</fullName>
    </submittedName>
</protein>
<evidence type="ECO:0000313" key="1">
    <source>
        <dbReference type="EMBL" id="GAA0628510.1"/>
    </source>
</evidence>
<gene>
    <name evidence="1" type="ORF">GCM10009547_35190</name>
</gene>
<comment type="caution">
    <text evidence="1">The sequence shown here is derived from an EMBL/GenBank/DDBJ whole genome shotgun (WGS) entry which is preliminary data.</text>
</comment>
<name>A0ABN1H453_9ACTN</name>
<evidence type="ECO:0000313" key="2">
    <source>
        <dbReference type="Proteomes" id="UP001500957"/>
    </source>
</evidence>
<reference evidence="1 2" key="1">
    <citation type="journal article" date="2019" name="Int. J. Syst. Evol. Microbiol.">
        <title>The Global Catalogue of Microorganisms (GCM) 10K type strain sequencing project: providing services to taxonomists for standard genome sequencing and annotation.</title>
        <authorList>
            <consortium name="The Broad Institute Genomics Platform"/>
            <consortium name="The Broad Institute Genome Sequencing Center for Infectious Disease"/>
            <person name="Wu L."/>
            <person name="Ma J."/>
        </authorList>
    </citation>
    <scope>NUCLEOTIDE SEQUENCE [LARGE SCALE GENOMIC DNA]</scope>
    <source>
        <strain evidence="1 2">JCM 10671</strain>
    </source>
</reference>
<proteinExistence type="predicted"/>
<dbReference type="PROSITE" id="PS51257">
    <property type="entry name" value="PROKAR_LIPOPROTEIN"/>
    <property type="match status" value="1"/>
</dbReference>
<organism evidence="1 2">
    <name type="scientific">Sporichthya brevicatena</name>
    <dbReference type="NCBI Taxonomy" id="171442"/>
    <lineage>
        <taxon>Bacteria</taxon>
        <taxon>Bacillati</taxon>
        <taxon>Actinomycetota</taxon>
        <taxon>Actinomycetes</taxon>
        <taxon>Sporichthyales</taxon>
        <taxon>Sporichthyaceae</taxon>
        <taxon>Sporichthya</taxon>
    </lineage>
</organism>
<dbReference type="SUPFAM" id="SSF75011">
    <property type="entry name" value="3-carboxy-cis,cis-mucoante lactonizing enzyme"/>
    <property type="match status" value="1"/>
</dbReference>